<evidence type="ECO:0000256" key="5">
    <source>
        <dbReference type="ARBA" id="ARBA00022519"/>
    </source>
</evidence>
<dbReference type="Proteomes" id="UP000315312">
    <property type="component" value="Unassembled WGS sequence"/>
</dbReference>
<accession>A0A562KFG5</accession>
<dbReference type="AlphaFoldDB" id="A0A562KFG5"/>
<keyword evidence="7" id="KW-0653">Protein transport</keyword>
<dbReference type="NCBIfam" id="TIGR01352">
    <property type="entry name" value="tonB_Cterm"/>
    <property type="match status" value="1"/>
</dbReference>
<dbReference type="GO" id="GO:0015031">
    <property type="term" value="P:protein transport"/>
    <property type="evidence" value="ECO:0007669"/>
    <property type="project" value="UniProtKB-KW"/>
</dbReference>
<evidence type="ECO:0000256" key="10">
    <source>
        <dbReference type="SAM" id="SignalP"/>
    </source>
</evidence>
<keyword evidence="10" id="KW-0732">Signal</keyword>
<name>A0A562KFG5_9FLAO</name>
<organism evidence="12 13">
    <name type="scientific">Flavobacterium cheniae</name>
    <dbReference type="NCBI Taxonomy" id="295428"/>
    <lineage>
        <taxon>Bacteria</taxon>
        <taxon>Pseudomonadati</taxon>
        <taxon>Bacteroidota</taxon>
        <taxon>Flavobacteriia</taxon>
        <taxon>Flavobacteriales</taxon>
        <taxon>Flavobacteriaceae</taxon>
        <taxon>Flavobacterium</taxon>
    </lineage>
</organism>
<evidence type="ECO:0000256" key="4">
    <source>
        <dbReference type="ARBA" id="ARBA00022475"/>
    </source>
</evidence>
<evidence type="ECO:0000256" key="6">
    <source>
        <dbReference type="ARBA" id="ARBA00022692"/>
    </source>
</evidence>
<comment type="similarity">
    <text evidence="2">Belongs to the TonB family.</text>
</comment>
<dbReference type="OrthoDB" id="1522859at2"/>
<keyword evidence="5" id="KW-0997">Cell inner membrane</keyword>
<dbReference type="PANTHER" id="PTHR33446">
    <property type="entry name" value="PROTEIN TONB-RELATED"/>
    <property type="match status" value="1"/>
</dbReference>
<feature type="signal peptide" evidence="10">
    <location>
        <begin position="1"/>
        <end position="20"/>
    </location>
</feature>
<dbReference type="InterPro" id="IPR006260">
    <property type="entry name" value="TonB/TolA_C"/>
</dbReference>
<feature type="chain" id="PRO_5023147828" evidence="10">
    <location>
        <begin position="21"/>
        <end position="152"/>
    </location>
</feature>
<dbReference type="GO" id="GO:0031992">
    <property type="term" value="F:energy transducer activity"/>
    <property type="evidence" value="ECO:0007669"/>
    <property type="project" value="TreeGrafter"/>
</dbReference>
<dbReference type="PROSITE" id="PS52015">
    <property type="entry name" value="TONB_CTD"/>
    <property type="match status" value="1"/>
</dbReference>
<comment type="subcellular location">
    <subcellularLocation>
        <location evidence="1">Cell inner membrane</location>
        <topology evidence="1">Single-pass membrane protein</topology>
        <orientation evidence="1">Periplasmic side</orientation>
    </subcellularLocation>
</comment>
<reference evidence="12 13" key="1">
    <citation type="journal article" date="2015" name="Stand. Genomic Sci.">
        <title>Genomic Encyclopedia of Bacterial and Archaeal Type Strains, Phase III: the genomes of soil and plant-associated and newly described type strains.</title>
        <authorList>
            <person name="Whitman W.B."/>
            <person name="Woyke T."/>
            <person name="Klenk H.P."/>
            <person name="Zhou Y."/>
            <person name="Lilburn T.G."/>
            <person name="Beck B.J."/>
            <person name="De Vos P."/>
            <person name="Vandamme P."/>
            <person name="Eisen J.A."/>
            <person name="Garrity G."/>
            <person name="Hugenholtz P."/>
            <person name="Kyrpides N.C."/>
        </authorList>
    </citation>
    <scope>NUCLEOTIDE SEQUENCE [LARGE SCALE GENOMIC DNA]</scope>
    <source>
        <strain evidence="12 13">CGMCC 1.6844</strain>
    </source>
</reference>
<evidence type="ECO:0000256" key="1">
    <source>
        <dbReference type="ARBA" id="ARBA00004383"/>
    </source>
</evidence>
<evidence type="ECO:0000256" key="2">
    <source>
        <dbReference type="ARBA" id="ARBA00006555"/>
    </source>
</evidence>
<protein>
    <submittedName>
        <fullName evidence="12">Protein TonB</fullName>
    </submittedName>
</protein>
<comment type="caution">
    <text evidence="12">The sequence shown here is derived from an EMBL/GenBank/DDBJ whole genome shotgun (WGS) entry which is preliminary data.</text>
</comment>
<keyword evidence="8" id="KW-1133">Transmembrane helix</keyword>
<dbReference type="PANTHER" id="PTHR33446:SF2">
    <property type="entry name" value="PROTEIN TONB"/>
    <property type="match status" value="1"/>
</dbReference>
<keyword evidence="6" id="KW-0812">Transmembrane</keyword>
<evidence type="ECO:0000313" key="12">
    <source>
        <dbReference type="EMBL" id="TWH94131.1"/>
    </source>
</evidence>
<proteinExistence type="inferred from homology"/>
<evidence type="ECO:0000256" key="7">
    <source>
        <dbReference type="ARBA" id="ARBA00022927"/>
    </source>
</evidence>
<evidence type="ECO:0000256" key="9">
    <source>
        <dbReference type="ARBA" id="ARBA00023136"/>
    </source>
</evidence>
<dbReference type="RefSeq" id="WP_133610347.1">
    <property type="nucleotide sequence ID" value="NZ_SNZC01000004.1"/>
</dbReference>
<keyword evidence="9" id="KW-0472">Membrane</keyword>
<sequence>MIKKMLFVLALILKANISWSQEITVTKEEVIKEEIVPFPVLEDVPVFPGCEEEARNKKLTCFQEKLSEHISKNFNYPKEARKKKIQGRVSVIFVINAEGKIEIISTKVPEGCELLETEAIRIISLLPKMEPGKFRGETVSTKYLQPIIFNLK</sequence>
<dbReference type="GO" id="GO:0098797">
    <property type="term" value="C:plasma membrane protein complex"/>
    <property type="evidence" value="ECO:0007669"/>
    <property type="project" value="TreeGrafter"/>
</dbReference>
<keyword evidence="13" id="KW-1185">Reference proteome</keyword>
<evidence type="ECO:0000256" key="3">
    <source>
        <dbReference type="ARBA" id="ARBA00022448"/>
    </source>
</evidence>
<dbReference type="InterPro" id="IPR051045">
    <property type="entry name" value="TonB-dependent_transducer"/>
</dbReference>
<dbReference type="InterPro" id="IPR037682">
    <property type="entry name" value="TonB_C"/>
</dbReference>
<feature type="domain" description="TonB C-terminal" evidence="11">
    <location>
        <begin position="61"/>
        <end position="152"/>
    </location>
</feature>
<dbReference type="Gene3D" id="3.30.1150.10">
    <property type="match status" value="1"/>
</dbReference>
<dbReference type="EMBL" id="VLKM01000006">
    <property type="protein sequence ID" value="TWH94131.1"/>
    <property type="molecule type" value="Genomic_DNA"/>
</dbReference>
<dbReference type="GO" id="GO:0055085">
    <property type="term" value="P:transmembrane transport"/>
    <property type="evidence" value="ECO:0007669"/>
    <property type="project" value="InterPro"/>
</dbReference>
<keyword evidence="3" id="KW-0813">Transport</keyword>
<evidence type="ECO:0000259" key="11">
    <source>
        <dbReference type="PROSITE" id="PS52015"/>
    </source>
</evidence>
<keyword evidence="4" id="KW-1003">Cell membrane</keyword>
<dbReference type="SUPFAM" id="SSF74653">
    <property type="entry name" value="TolA/TonB C-terminal domain"/>
    <property type="match status" value="1"/>
</dbReference>
<evidence type="ECO:0000313" key="13">
    <source>
        <dbReference type="Proteomes" id="UP000315312"/>
    </source>
</evidence>
<evidence type="ECO:0000256" key="8">
    <source>
        <dbReference type="ARBA" id="ARBA00022989"/>
    </source>
</evidence>
<dbReference type="Pfam" id="PF03544">
    <property type="entry name" value="TonB_C"/>
    <property type="match status" value="1"/>
</dbReference>
<gene>
    <name evidence="12" type="ORF">IP97_01687</name>
</gene>